<dbReference type="AlphaFoldDB" id="A0A6M3J9L6"/>
<name>A0A6M3J9L6_9ZZZZ</name>
<organism evidence="1">
    <name type="scientific">viral metagenome</name>
    <dbReference type="NCBI Taxonomy" id="1070528"/>
    <lineage>
        <taxon>unclassified sequences</taxon>
        <taxon>metagenomes</taxon>
        <taxon>organismal metagenomes</taxon>
    </lineage>
</organism>
<proteinExistence type="predicted"/>
<gene>
    <name evidence="1" type="ORF">MM415B00368_0043</name>
</gene>
<dbReference type="EMBL" id="MT141547">
    <property type="protein sequence ID" value="QJA66008.1"/>
    <property type="molecule type" value="Genomic_DNA"/>
</dbReference>
<accession>A0A6M3J9L6</accession>
<protein>
    <submittedName>
        <fullName evidence="1">Uncharacterized protein</fullName>
    </submittedName>
</protein>
<reference evidence="1" key="1">
    <citation type="submission" date="2020-03" db="EMBL/GenBank/DDBJ databases">
        <title>The deep terrestrial virosphere.</title>
        <authorList>
            <person name="Holmfeldt K."/>
            <person name="Nilsson E."/>
            <person name="Simone D."/>
            <person name="Lopez-Fernandez M."/>
            <person name="Wu X."/>
            <person name="de Brujin I."/>
            <person name="Lundin D."/>
            <person name="Andersson A."/>
            <person name="Bertilsson S."/>
            <person name="Dopson M."/>
        </authorList>
    </citation>
    <scope>NUCLEOTIDE SEQUENCE</scope>
    <source>
        <strain evidence="1">MM415B00368</strain>
    </source>
</reference>
<sequence length="96" mass="10890">MDRRAQRVRPFFLTAGRPRRGEDRGLKVPESASCLWASLPPEEQRLHALWLAAQGRAVLTMSEIRGWSVGEILMAEDAIEVQRLVDEANRPEPRGK</sequence>
<evidence type="ECO:0000313" key="1">
    <source>
        <dbReference type="EMBL" id="QJA66008.1"/>
    </source>
</evidence>